<name>A0A8H7N3E0_BIOOC</name>
<comment type="caution">
    <text evidence="2">The sequence shown here is derived from an EMBL/GenBank/DDBJ whole genome shotgun (WGS) entry which is preliminary data.</text>
</comment>
<accession>A0A8H7N3E0</accession>
<dbReference type="Proteomes" id="UP000616885">
    <property type="component" value="Unassembled WGS sequence"/>
</dbReference>
<dbReference type="InterPro" id="IPR001810">
    <property type="entry name" value="F-box_dom"/>
</dbReference>
<evidence type="ECO:0000313" key="2">
    <source>
        <dbReference type="EMBL" id="KAF9747403.1"/>
    </source>
</evidence>
<proteinExistence type="predicted"/>
<evidence type="ECO:0000313" key="3">
    <source>
        <dbReference type="Proteomes" id="UP000616885"/>
    </source>
</evidence>
<dbReference type="AlphaFoldDB" id="A0A8H7N3E0"/>
<dbReference type="EMBL" id="JADCTT010000010">
    <property type="protein sequence ID" value="KAF9747403.1"/>
    <property type="molecule type" value="Genomic_DNA"/>
</dbReference>
<feature type="domain" description="F-box" evidence="1">
    <location>
        <begin position="2"/>
        <end position="34"/>
    </location>
</feature>
<organism evidence="2 3">
    <name type="scientific">Bionectria ochroleuca</name>
    <name type="common">Gliocladium roseum</name>
    <dbReference type="NCBI Taxonomy" id="29856"/>
    <lineage>
        <taxon>Eukaryota</taxon>
        <taxon>Fungi</taxon>
        <taxon>Dikarya</taxon>
        <taxon>Ascomycota</taxon>
        <taxon>Pezizomycotina</taxon>
        <taxon>Sordariomycetes</taxon>
        <taxon>Hypocreomycetidae</taxon>
        <taxon>Hypocreales</taxon>
        <taxon>Bionectriaceae</taxon>
        <taxon>Clonostachys</taxon>
    </lineage>
</organism>
<sequence>MPPALLNLPAEIHAEIASYLSGRDVKNLRLVSTKALERFPLKLSRVFLSPNKADIRVFRKVSQHETLRHQIVELIWDHTYFPELRSMAPGKIGSDLLDMADFLTRCELETAKARVRQKRFSQSGLQLPDQMKRPEADKVEWDFPVDFSKTHLGTLSACKCIQIYKKLARRQTKNIESEKDLRALSDYILRFPRLEKITVCHATQGWLFEPFYDTPTTRLLPRGFRHRKHRSDSMWARQGASWPEMKTVYSKYIRGYIGILSVLASIGNNLEIEELSIQSNGLPYGLTAHMFNRATPEYLDFVELLSRPTFRRLDLVLDSYNQEIHWPGIRSGHLRDALGQVVNLQHFSLTADMLHLHPWITSEDWTPLNEFIPIDLWPLLQSFRLMDILVKQDDLVTFLGALPLSVRIIELGQLSFVDGHGDYATLLDLIKHQLHWSDRQVAKQPRLTIIVAISDFAPPGMMNWIDSEVQEFIYNHGRTPFRGPRGPADVDAGVGVERDAFNPDHEWPHRDDFDWEQEVRIMRRQNYRLSMNLDNYLEQIAWGPDVSSSLQAARDESPGPWEDDDIDNVHYDISFDIE</sequence>
<protein>
    <recommendedName>
        <fullName evidence="1">F-box domain-containing protein</fullName>
    </recommendedName>
</protein>
<gene>
    <name evidence="2" type="ORF">IM811_002737</name>
</gene>
<evidence type="ECO:0000259" key="1">
    <source>
        <dbReference type="PROSITE" id="PS50181"/>
    </source>
</evidence>
<dbReference type="PROSITE" id="PS50181">
    <property type="entry name" value="FBOX"/>
    <property type="match status" value="1"/>
</dbReference>
<reference evidence="2" key="1">
    <citation type="submission" date="2020-10" db="EMBL/GenBank/DDBJ databases">
        <title>High-Quality Genome Resource of Clonostachys rosea strain S41 by Oxford Nanopore Long-Read Sequencing.</title>
        <authorList>
            <person name="Wang H."/>
        </authorList>
    </citation>
    <scope>NUCLEOTIDE SEQUENCE</scope>
    <source>
        <strain evidence="2">S41</strain>
    </source>
</reference>